<dbReference type="EMBL" id="JANBPU010000376">
    <property type="protein sequence ID" value="KAJ1912127.1"/>
    <property type="molecule type" value="Genomic_DNA"/>
</dbReference>
<dbReference type="AlphaFoldDB" id="A0A9W7ZTG3"/>
<keyword evidence="3" id="KW-1185">Reference proteome</keyword>
<organism evidence="2 3">
    <name type="scientific">Mycoemilia scoparia</name>
    <dbReference type="NCBI Taxonomy" id="417184"/>
    <lineage>
        <taxon>Eukaryota</taxon>
        <taxon>Fungi</taxon>
        <taxon>Fungi incertae sedis</taxon>
        <taxon>Zoopagomycota</taxon>
        <taxon>Kickxellomycotina</taxon>
        <taxon>Kickxellomycetes</taxon>
        <taxon>Kickxellales</taxon>
        <taxon>Kickxellaceae</taxon>
        <taxon>Mycoemilia</taxon>
    </lineage>
</organism>
<feature type="compositionally biased region" description="Polar residues" evidence="1">
    <location>
        <begin position="46"/>
        <end position="57"/>
    </location>
</feature>
<feature type="region of interest" description="Disordered" evidence="1">
    <location>
        <begin position="79"/>
        <end position="127"/>
    </location>
</feature>
<feature type="region of interest" description="Disordered" evidence="1">
    <location>
        <begin position="224"/>
        <end position="320"/>
    </location>
</feature>
<feature type="compositionally biased region" description="Polar residues" evidence="1">
    <location>
        <begin position="93"/>
        <end position="127"/>
    </location>
</feature>
<name>A0A9W7ZTG3_9FUNG</name>
<evidence type="ECO:0000313" key="3">
    <source>
        <dbReference type="Proteomes" id="UP001150538"/>
    </source>
</evidence>
<reference evidence="2" key="1">
    <citation type="submission" date="2022-07" db="EMBL/GenBank/DDBJ databases">
        <title>Phylogenomic reconstructions and comparative analyses of Kickxellomycotina fungi.</title>
        <authorList>
            <person name="Reynolds N.K."/>
            <person name="Stajich J.E."/>
            <person name="Barry K."/>
            <person name="Grigoriev I.V."/>
            <person name="Crous P."/>
            <person name="Smith M.E."/>
        </authorList>
    </citation>
    <scope>NUCLEOTIDE SEQUENCE</scope>
    <source>
        <strain evidence="2">NBRC 100468</strain>
    </source>
</reference>
<protein>
    <submittedName>
        <fullName evidence="2">Uncharacterized protein</fullName>
    </submittedName>
</protein>
<evidence type="ECO:0000256" key="1">
    <source>
        <dbReference type="SAM" id="MobiDB-lite"/>
    </source>
</evidence>
<feature type="compositionally biased region" description="Pro residues" evidence="1">
    <location>
        <begin position="31"/>
        <end position="45"/>
    </location>
</feature>
<feature type="region of interest" description="Disordered" evidence="1">
    <location>
        <begin position="142"/>
        <end position="202"/>
    </location>
</feature>
<evidence type="ECO:0000313" key="2">
    <source>
        <dbReference type="EMBL" id="KAJ1912127.1"/>
    </source>
</evidence>
<feature type="compositionally biased region" description="Polar residues" evidence="1">
    <location>
        <begin position="271"/>
        <end position="299"/>
    </location>
</feature>
<gene>
    <name evidence="2" type="ORF">H4219_005717</name>
</gene>
<accession>A0A9W7ZTG3</accession>
<feature type="region of interest" description="Disordered" evidence="1">
    <location>
        <begin position="14"/>
        <end position="65"/>
    </location>
</feature>
<sequence length="320" mass="34454">MDFLRSKFKDLRRRLSRKKNLPGSFFEEPTRPQPMYPGMIPPSTPPLSNTQGNTSYPENGGNDRYSLLPEVVHSIPTEKKALQTAHEGPENVFHTQAGTPSSIDTTSQYPAELQHTQGPNQPIASNVLNNGATATIYELDSNASSSRIASQGPEAPSNMQGPQKPASHKESSTPPQELDGNPSHKSAENLPSQPEDREASALNIKDLYPLSLLDAIRGEFTESPIETSLDPFNAAQKGKNGSAKSADDDDGSESVGKAEEPEVFEDALDKQNGSIPTAPTPHNSFMAATTVTSNNSSNQGKDHQKEQLHPGVNSTSETSK</sequence>
<comment type="caution">
    <text evidence="2">The sequence shown here is derived from an EMBL/GenBank/DDBJ whole genome shotgun (WGS) entry which is preliminary data.</text>
</comment>
<dbReference type="Proteomes" id="UP001150538">
    <property type="component" value="Unassembled WGS sequence"/>
</dbReference>
<proteinExistence type="predicted"/>